<evidence type="ECO:0000256" key="2">
    <source>
        <dbReference type="ARBA" id="ARBA00022448"/>
    </source>
</evidence>
<evidence type="ECO:0000256" key="1">
    <source>
        <dbReference type="ARBA" id="ARBA00005695"/>
    </source>
</evidence>
<sequence length="683" mass="76541">MKQHTFKVSLLSLCVAGVLGMVPHAFAADAEPAALPKGQPFPGQGKAMLLSQKDLMEFKALPSYSEPEWINKLVKEGKLPPVKDRLPKEPMVFNSKGMPDGPGVYGGVFRMVSGGRPEGWNYNAGKNSGWGGTEYTVAECLTRTGPLTTIKKEEQTPLPNLAKSWEWSDDGKQLTMHLIEDAKWSDGKPFSSDDVMFLWNDNILDPHVTAWANADTYGKGTTLEAVDKNTIRWTFQEPRPTQYLYSMAFFRMCPGPAHVLKQFHPKYNKDATYSSYANALPADKMPVVTMGAWVPVYHKADQMIVLRRNPYYWKVDEKGQQLPYMDELRFKLSTWTDREVQTVAGNADYANMENTTNYVESIKKSKQADSPARLDFSPRFLGWSLFMNLSEDLGAGDDREKAIRLLNRQLKFRQAISHAIDRNALGQTMVRGPFSRPYAGGLYPEGVVNDGSVVYYGYNPKLAKELLADLGLKDTDGNGIVNWTDGPTKGQDLEITMITPDGPGETSLSEGLVSMLREVGIKLIPRPMQGAQVDAALGASSYDFFIRRNDNEYIQPVQLAEALAPVHDQTPYWHKGTKAKPQNLLPFEKELVSLINQFQHEPDLSKQLEILNKYNKVFTDNVYHVGLVSVPGALILNKRLKNVPPGTPIMSFQWAEDSIMRERIWIDPKSAPVEELMPGKLPE</sequence>
<keyword evidence="3 4" id="KW-0732">Signal</keyword>
<keyword evidence="2" id="KW-0813">Transport</keyword>
<accession>A0A841GKX8</accession>
<dbReference type="AlphaFoldDB" id="A0A841GKX8"/>
<evidence type="ECO:0000313" key="7">
    <source>
        <dbReference type="Proteomes" id="UP000585721"/>
    </source>
</evidence>
<dbReference type="SUPFAM" id="SSF53850">
    <property type="entry name" value="Periplasmic binding protein-like II"/>
    <property type="match status" value="1"/>
</dbReference>
<dbReference type="Pfam" id="PF00496">
    <property type="entry name" value="SBP_bac_5"/>
    <property type="match status" value="1"/>
</dbReference>
<dbReference type="Gene3D" id="3.40.190.10">
    <property type="entry name" value="Periplasmic binding protein-like II"/>
    <property type="match status" value="1"/>
</dbReference>
<keyword evidence="7" id="KW-1185">Reference proteome</keyword>
<evidence type="ECO:0000256" key="4">
    <source>
        <dbReference type="SAM" id="SignalP"/>
    </source>
</evidence>
<evidence type="ECO:0000259" key="5">
    <source>
        <dbReference type="Pfam" id="PF00496"/>
    </source>
</evidence>
<protein>
    <submittedName>
        <fullName evidence="6">Peptide/nickel transport system substrate-binding protein</fullName>
    </submittedName>
</protein>
<dbReference type="EMBL" id="JACHGR010000006">
    <property type="protein sequence ID" value="MBB6055975.1"/>
    <property type="molecule type" value="Genomic_DNA"/>
</dbReference>
<dbReference type="PANTHER" id="PTHR30290:SF9">
    <property type="entry name" value="OLIGOPEPTIDE-BINDING PROTEIN APPA"/>
    <property type="match status" value="1"/>
</dbReference>
<evidence type="ECO:0000313" key="6">
    <source>
        <dbReference type="EMBL" id="MBB6055975.1"/>
    </source>
</evidence>
<dbReference type="Gene3D" id="3.10.105.10">
    <property type="entry name" value="Dipeptide-binding Protein, Domain 3"/>
    <property type="match status" value="1"/>
</dbReference>
<organism evidence="6 7">
    <name type="scientific">Tolumonas osonensis</name>
    <dbReference type="NCBI Taxonomy" id="675874"/>
    <lineage>
        <taxon>Bacteria</taxon>
        <taxon>Pseudomonadati</taxon>
        <taxon>Pseudomonadota</taxon>
        <taxon>Gammaproteobacteria</taxon>
        <taxon>Aeromonadales</taxon>
        <taxon>Aeromonadaceae</taxon>
        <taxon>Tolumonas</taxon>
    </lineage>
</organism>
<feature type="signal peptide" evidence="4">
    <location>
        <begin position="1"/>
        <end position="27"/>
    </location>
</feature>
<dbReference type="InterPro" id="IPR039424">
    <property type="entry name" value="SBP_5"/>
</dbReference>
<dbReference type="GO" id="GO:1904680">
    <property type="term" value="F:peptide transmembrane transporter activity"/>
    <property type="evidence" value="ECO:0007669"/>
    <property type="project" value="TreeGrafter"/>
</dbReference>
<dbReference type="InterPro" id="IPR000914">
    <property type="entry name" value="SBP_5_dom"/>
</dbReference>
<comment type="caution">
    <text evidence="6">The sequence shown here is derived from an EMBL/GenBank/DDBJ whole genome shotgun (WGS) entry which is preliminary data.</text>
</comment>
<dbReference type="PANTHER" id="PTHR30290">
    <property type="entry name" value="PERIPLASMIC BINDING COMPONENT OF ABC TRANSPORTER"/>
    <property type="match status" value="1"/>
</dbReference>
<name>A0A841GKX8_9GAMM</name>
<gene>
    <name evidence="6" type="ORF">HNR75_001905</name>
</gene>
<dbReference type="GO" id="GO:0015833">
    <property type="term" value="P:peptide transport"/>
    <property type="evidence" value="ECO:0007669"/>
    <property type="project" value="TreeGrafter"/>
</dbReference>
<proteinExistence type="inferred from homology"/>
<dbReference type="Proteomes" id="UP000585721">
    <property type="component" value="Unassembled WGS sequence"/>
</dbReference>
<comment type="similarity">
    <text evidence="1">Belongs to the bacterial solute-binding protein 5 family.</text>
</comment>
<feature type="chain" id="PRO_5033055169" evidence="4">
    <location>
        <begin position="28"/>
        <end position="683"/>
    </location>
</feature>
<evidence type="ECO:0000256" key="3">
    <source>
        <dbReference type="ARBA" id="ARBA00022729"/>
    </source>
</evidence>
<dbReference type="RefSeq" id="WP_188026720.1">
    <property type="nucleotide sequence ID" value="NZ_JACHGR010000006.1"/>
</dbReference>
<feature type="domain" description="Solute-binding protein family 5" evidence="5">
    <location>
        <begin position="157"/>
        <end position="559"/>
    </location>
</feature>
<reference evidence="6 7" key="1">
    <citation type="submission" date="2020-08" db="EMBL/GenBank/DDBJ databases">
        <title>Genomic Encyclopedia of Type Strains, Phase IV (KMG-IV): sequencing the most valuable type-strain genomes for metagenomic binning, comparative biology and taxonomic classification.</title>
        <authorList>
            <person name="Goeker M."/>
        </authorList>
    </citation>
    <scope>NUCLEOTIDE SEQUENCE [LARGE SCALE GENOMIC DNA]</scope>
    <source>
        <strain evidence="6 7">DSM 22975</strain>
    </source>
</reference>